<dbReference type="EMBL" id="AEWX01000027">
    <property type="protein sequence ID" value="EGC19563.1"/>
    <property type="molecule type" value="Genomic_DNA"/>
</dbReference>
<dbReference type="HOGENOM" id="CLU_524642_0_0_10"/>
<feature type="domain" description="DUF8202" evidence="2">
    <location>
        <begin position="150"/>
        <end position="303"/>
    </location>
</feature>
<keyword evidence="1" id="KW-0732">Signal</keyword>
<protein>
    <recommendedName>
        <fullName evidence="2">DUF8202 domain-containing protein</fullName>
    </recommendedName>
</protein>
<evidence type="ECO:0000313" key="3">
    <source>
        <dbReference type="EMBL" id="EGC19563.1"/>
    </source>
</evidence>
<gene>
    <name evidence="3" type="ORF">HMPREF9141_2103</name>
</gene>
<accession>F0F936</accession>
<dbReference type="OrthoDB" id="2582440at2"/>
<dbReference type="InterPro" id="IPR058515">
    <property type="entry name" value="DUF8202"/>
</dbReference>
<dbReference type="eggNOG" id="COG1361">
    <property type="taxonomic scope" value="Bacteria"/>
</dbReference>
<keyword evidence="4" id="KW-1185">Reference proteome</keyword>
<proteinExistence type="predicted"/>
<dbReference type="STRING" id="888743.HMPREF9141_2103"/>
<evidence type="ECO:0000313" key="4">
    <source>
        <dbReference type="Proteomes" id="UP000005697"/>
    </source>
</evidence>
<dbReference type="RefSeq" id="WP_007366855.1">
    <property type="nucleotide sequence ID" value="NZ_GL872282.1"/>
</dbReference>
<comment type="caution">
    <text evidence="3">The sequence shown here is derived from an EMBL/GenBank/DDBJ whole genome shotgun (WGS) entry which is preliminary data.</text>
</comment>
<sequence length="519" mass="57042">MKHKYLTAVSFFISALSATAQTPGGVDGPTVWSRDSASVRVSAGAGLTYIGVSKVYGEKEQAIWSLGSGKAITRIQTTERAANLGDGTFMNYAKDTLSEMRLYSYTTSSNMGNGQTLHIGRNGNAKLPVKNLDGRTIEYTVFDRRLSDTERCRVESYLALKYGVSLRSSYLNSRSEVIWNGYTNKAYSHRIAGLISDKASALHKTRARSCEEDGFLTVSMSRPLQDGESILWGDDNGRLSFHSSRAYGKWLGRRWMDAATRIPNPGVDIAADSRQLRQIRPLSEGENYYLAVDPTGTGSFPVKALSYHKADRVTADSIVFRDVPLGSHSVFTLRAARDMFTTIEVVQPKEKSGSTGTLSVRVTGGIAPYKMTLQREHMSVFNRTTSDSIQSADGLMEGKYLLTTTDHVGNKSENEFQLSKTGITEIPSMNPSDGNSDFFANVSASPNPTVNGYVSVQIELSETAPLDMALYTAGGALVSRRTYLPDTYFSTEVYLPQTGVYLLTLQSGSRERTFKLIRK</sequence>
<dbReference type="Pfam" id="PF26628">
    <property type="entry name" value="DUF8202"/>
    <property type="match status" value="1"/>
</dbReference>
<organism evidence="3 4">
    <name type="scientific">Prevotella multiformis DSM 16608</name>
    <dbReference type="NCBI Taxonomy" id="888743"/>
    <lineage>
        <taxon>Bacteria</taxon>
        <taxon>Pseudomonadati</taxon>
        <taxon>Bacteroidota</taxon>
        <taxon>Bacteroidia</taxon>
        <taxon>Bacteroidales</taxon>
        <taxon>Prevotellaceae</taxon>
        <taxon>Prevotella</taxon>
    </lineage>
</organism>
<evidence type="ECO:0000256" key="1">
    <source>
        <dbReference type="SAM" id="SignalP"/>
    </source>
</evidence>
<dbReference type="AlphaFoldDB" id="F0F936"/>
<feature type="chain" id="PRO_5003247251" description="DUF8202 domain-containing protein" evidence="1">
    <location>
        <begin position="21"/>
        <end position="519"/>
    </location>
</feature>
<dbReference type="Proteomes" id="UP000005697">
    <property type="component" value="Unassembled WGS sequence"/>
</dbReference>
<evidence type="ECO:0000259" key="2">
    <source>
        <dbReference type="Pfam" id="PF26628"/>
    </source>
</evidence>
<dbReference type="InterPro" id="IPR026444">
    <property type="entry name" value="Secre_tail"/>
</dbReference>
<dbReference type="NCBIfam" id="TIGR04183">
    <property type="entry name" value="Por_Secre_tail"/>
    <property type="match status" value="1"/>
</dbReference>
<reference evidence="3 4" key="1">
    <citation type="submission" date="2011-01" db="EMBL/GenBank/DDBJ databases">
        <authorList>
            <person name="Muzny D."/>
            <person name="Qin X."/>
            <person name="Deng J."/>
            <person name="Jiang H."/>
            <person name="Liu Y."/>
            <person name="Qu J."/>
            <person name="Song X.-Z."/>
            <person name="Zhang L."/>
            <person name="Thornton R."/>
            <person name="Coyle M."/>
            <person name="Francisco L."/>
            <person name="Jackson L."/>
            <person name="Javaid M."/>
            <person name="Korchina V."/>
            <person name="Kovar C."/>
            <person name="Mata R."/>
            <person name="Mathew T."/>
            <person name="Ngo R."/>
            <person name="Nguyen L."/>
            <person name="Nguyen N."/>
            <person name="Okwuonu G."/>
            <person name="Ongeri F."/>
            <person name="Pham C."/>
            <person name="Simmons D."/>
            <person name="Wilczek-Boney K."/>
            <person name="Hale W."/>
            <person name="Jakkamsetti A."/>
            <person name="Pham P."/>
            <person name="Ruth R."/>
            <person name="San Lucas F."/>
            <person name="Warren J."/>
            <person name="Zhang J."/>
            <person name="Zhao Z."/>
            <person name="Zhou C."/>
            <person name="Zhu D."/>
            <person name="Lee S."/>
            <person name="Bess C."/>
            <person name="Blankenburg K."/>
            <person name="Forbes L."/>
            <person name="Fu Q."/>
            <person name="Gubbala S."/>
            <person name="Hirani K."/>
            <person name="Jayaseelan J.C."/>
            <person name="Lara F."/>
            <person name="Munidasa M."/>
            <person name="Palculict T."/>
            <person name="Patil S."/>
            <person name="Pu L.-L."/>
            <person name="Saada N."/>
            <person name="Tang L."/>
            <person name="Weissenberger G."/>
            <person name="Zhu Y."/>
            <person name="Hemphill L."/>
            <person name="Shang Y."/>
            <person name="Youmans B."/>
            <person name="Ayvaz T."/>
            <person name="Ross M."/>
            <person name="Santibanez J."/>
            <person name="Aqrawi P."/>
            <person name="Gross S."/>
            <person name="Joshi V."/>
            <person name="Fowler G."/>
            <person name="Nazareth L."/>
            <person name="Reid J."/>
            <person name="Worley K."/>
            <person name="Petrosino J."/>
            <person name="Highlander S."/>
            <person name="Gibbs R."/>
        </authorList>
    </citation>
    <scope>NUCLEOTIDE SEQUENCE [LARGE SCALE GENOMIC DNA]</scope>
    <source>
        <strain evidence="3 4">DSM 16608</strain>
    </source>
</reference>
<feature type="signal peptide" evidence="1">
    <location>
        <begin position="1"/>
        <end position="20"/>
    </location>
</feature>
<name>F0F936_9BACT</name>